<feature type="transmembrane region" description="Helical" evidence="8">
    <location>
        <begin position="6"/>
        <end position="28"/>
    </location>
</feature>
<feature type="binding site" evidence="7">
    <location>
        <position position="166"/>
    </location>
    <ligand>
        <name>Mg(2+)</name>
        <dbReference type="ChEBI" id="CHEBI:18420"/>
    </ligand>
</feature>
<feature type="transmembrane region" description="Helical" evidence="8">
    <location>
        <begin position="299"/>
        <end position="316"/>
    </location>
</feature>
<evidence type="ECO:0000313" key="9">
    <source>
        <dbReference type="EMBL" id="PJF35712.1"/>
    </source>
</evidence>
<keyword evidence="7" id="KW-0460">Magnesium</keyword>
<name>A0A2M8PDS8_9CHLR</name>
<evidence type="ECO:0000256" key="4">
    <source>
        <dbReference type="ARBA" id="ARBA00022692"/>
    </source>
</evidence>
<feature type="transmembrane region" description="Helical" evidence="8">
    <location>
        <begin position="173"/>
        <end position="191"/>
    </location>
</feature>
<keyword evidence="5 8" id="KW-1133">Transmembrane helix</keyword>
<evidence type="ECO:0000256" key="7">
    <source>
        <dbReference type="PIRSR" id="PIRSR600715-1"/>
    </source>
</evidence>
<dbReference type="CDD" id="cd06853">
    <property type="entry name" value="GT_WecA_like"/>
    <property type="match status" value="1"/>
</dbReference>
<evidence type="ECO:0000256" key="6">
    <source>
        <dbReference type="ARBA" id="ARBA00023136"/>
    </source>
</evidence>
<comment type="cofactor">
    <cofactor evidence="7">
        <name>Mg(2+)</name>
        <dbReference type="ChEBI" id="CHEBI:18420"/>
    </cofactor>
</comment>
<dbReference type="GO" id="GO:0046872">
    <property type="term" value="F:metal ion binding"/>
    <property type="evidence" value="ECO:0007669"/>
    <property type="project" value="UniProtKB-KW"/>
</dbReference>
<gene>
    <name evidence="9" type="ORF">CUN49_09205</name>
</gene>
<organism evidence="9 10">
    <name type="scientific">Candidatus Thermofonsia Clade 1 bacterium</name>
    <dbReference type="NCBI Taxonomy" id="2364210"/>
    <lineage>
        <taxon>Bacteria</taxon>
        <taxon>Bacillati</taxon>
        <taxon>Chloroflexota</taxon>
        <taxon>Candidatus Thermofontia</taxon>
        <taxon>Candidatus Thermofonsia Clade 1</taxon>
    </lineage>
</organism>
<dbReference type="GO" id="GO:0044038">
    <property type="term" value="P:cell wall macromolecule biosynthetic process"/>
    <property type="evidence" value="ECO:0007669"/>
    <property type="project" value="TreeGrafter"/>
</dbReference>
<dbReference type="GO" id="GO:0071555">
    <property type="term" value="P:cell wall organization"/>
    <property type="evidence" value="ECO:0007669"/>
    <property type="project" value="TreeGrafter"/>
</dbReference>
<feature type="transmembrane region" description="Helical" evidence="8">
    <location>
        <begin position="82"/>
        <end position="101"/>
    </location>
</feature>
<keyword evidence="2" id="KW-1003">Cell membrane</keyword>
<evidence type="ECO:0000313" key="10">
    <source>
        <dbReference type="Proteomes" id="UP000229681"/>
    </source>
</evidence>
<dbReference type="AlphaFoldDB" id="A0A2M8PDS8"/>
<comment type="subcellular location">
    <subcellularLocation>
        <location evidence="1">Cell membrane</location>
        <topology evidence="1">Multi-pass membrane protein</topology>
    </subcellularLocation>
</comment>
<dbReference type="GO" id="GO:0005886">
    <property type="term" value="C:plasma membrane"/>
    <property type="evidence" value="ECO:0007669"/>
    <property type="project" value="UniProtKB-SubCell"/>
</dbReference>
<feature type="transmembrane region" description="Helical" evidence="8">
    <location>
        <begin position="197"/>
        <end position="215"/>
    </location>
</feature>
<evidence type="ECO:0000256" key="1">
    <source>
        <dbReference type="ARBA" id="ARBA00004651"/>
    </source>
</evidence>
<feature type="transmembrane region" description="Helical" evidence="8">
    <location>
        <begin position="222"/>
        <end position="241"/>
    </location>
</feature>
<evidence type="ECO:0000256" key="3">
    <source>
        <dbReference type="ARBA" id="ARBA00022679"/>
    </source>
</evidence>
<dbReference type="Proteomes" id="UP000229681">
    <property type="component" value="Unassembled WGS sequence"/>
</dbReference>
<dbReference type="EMBL" id="PGTM01000119">
    <property type="protein sequence ID" value="PJF35712.1"/>
    <property type="molecule type" value="Genomic_DNA"/>
</dbReference>
<proteinExistence type="predicted"/>
<dbReference type="InterPro" id="IPR000715">
    <property type="entry name" value="Glycosyl_transferase_4"/>
</dbReference>
<dbReference type="PANTHER" id="PTHR22926">
    <property type="entry name" value="PHOSPHO-N-ACETYLMURAMOYL-PENTAPEPTIDE-TRANSFERASE"/>
    <property type="match status" value="1"/>
</dbReference>
<dbReference type="Pfam" id="PF00953">
    <property type="entry name" value="Glycos_transf_4"/>
    <property type="match status" value="1"/>
</dbReference>
<evidence type="ECO:0000256" key="2">
    <source>
        <dbReference type="ARBA" id="ARBA00022475"/>
    </source>
</evidence>
<keyword evidence="4 8" id="KW-0812">Transmembrane</keyword>
<dbReference type="GO" id="GO:0009103">
    <property type="term" value="P:lipopolysaccharide biosynthetic process"/>
    <property type="evidence" value="ECO:0007669"/>
    <property type="project" value="TreeGrafter"/>
</dbReference>
<dbReference type="GO" id="GO:0016780">
    <property type="term" value="F:phosphotransferase activity, for other substituted phosphate groups"/>
    <property type="evidence" value="ECO:0007669"/>
    <property type="project" value="InterPro"/>
</dbReference>
<evidence type="ECO:0000256" key="5">
    <source>
        <dbReference type="ARBA" id="ARBA00022989"/>
    </source>
</evidence>
<feature type="transmembrane region" description="Helical" evidence="8">
    <location>
        <begin position="322"/>
        <end position="340"/>
    </location>
</feature>
<feature type="transmembrane region" description="Helical" evidence="8">
    <location>
        <begin position="49"/>
        <end position="70"/>
    </location>
</feature>
<feature type="transmembrane region" description="Helical" evidence="8">
    <location>
        <begin position="113"/>
        <end position="130"/>
    </location>
</feature>
<reference evidence="9 10" key="1">
    <citation type="submission" date="2017-11" db="EMBL/GenBank/DDBJ databases">
        <title>Evolution of Phototrophy in the Chloroflexi Phylum Driven by Horizontal Gene Transfer.</title>
        <authorList>
            <person name="Ward L.M."/>
            <person name="Hemp J."/>
            <person name="Shih P.M."/>
            <person name="Mcglynn S.E."/>
            <person name="Fischer W."/>
        </authorList>
    </citation>
    <scope>NUCLEOTIDE SEQUENCE [LARGE SCALE GENOMIC DNA]</scope>
    <source>
        <strain evidence="9">JP3_13</strain>
    </source>
</reference>
<accession>A0A2M8PDS8</accession>
<protein>
    <submittedName>
        <fullName evidence="9">Undecaprenyl/decaprenyl-phosphate alpha-N-acetylglucosaminyl 1-phosphate transferase</fullName>
    </submittedName>
</protein>
<dbReference type="PANTHER" id="PTHR22926:SF3">
    <property type="entry name" value="UNDECAPRENYL-PHOSPHATE ALPHA-N-ACETYLGLUCOSAMINYL 1-PHOSPHATE TRANSFERASE"/>
    <property type="match status" value="1"/>
</dbReference>
<keyword evidence="7" id="KW-0479">Metal-binding</keyword>
<keyword evidence="6 8" id="KW-0472">Membrane</keyword>
<keyword evidence="3 9" id="KW-0808">Transferase</keyword>
<feature type="transmembrane region" description="Helical" evidence="8">
    <location>
        <begin position="142"/>
        <end position="161"/>
    </location>
</feature>
<sequence length="355" mass="38482">MSTTYWLSVGLTFSMALALSVLLTRLACRIAPALGILAKPDQRRRHSGLIPKLGALPLWAAFSLTILMAQRLPVERADPNEAIRLFGLLAGGTVIFAFGLLDDKFDLAPHWQLLAQIGAAAIAIACLIFIERFNNPLTGQTVGPMPFALTLILSLFWLLLMMNTVNFLDGVDGLASGVNAIAAVLLFLHTLRQNQLSVSLLPIALLGTLLGFLLFNWHPARIFMGSGAVYLGFVIGALSIIGGAKMATILLVMGLPLLDLAWQAGRRLLEGKNPMIGDRGHLHFRVLDAKLLSPRAFTLIYYAFCATFGALALLTTSRQFKLIALLVMLGIAAFGFMLVARRSRPEAPAAKQLRQ</sequence>
<evidence type="ECO:0000256" key="8">
    <source>
        <dbReference type="SAM" id="Phobius"/>
    </source>
</evidence>
<comment type="caution">
    <text evidence="9">The sequence shown here is derived from an EMBL/GenBank/DDBJ whole genome shotgun (WGS) entry which is preliminary data.</text>
</comment>